<dbReference type="GO" id="GO:0036064">
    <property type="term" value="C:ciliary basal body"/>
    <property type="evidence" value="ECO:0007669"/>
    <property type="project" value="TreeGrafter"/>
</dbReference>
<dbReference type="CDD" id="cd23705">
    <property type="entry name" value="Flattop"/>
    <property type="match status" value="1"/>
</dbReference>
<feature type="non-terminal residue" evidence="6">
    <location>
        <position position="167"/>
    </location>
</feature>
<accession>V9LGD0</accession>
<evidence type="ECO:0000256" key="4">
    <source>
        <dbReference type="ARBA" id="ARBA00045261"/>
    </source>
</evidence>
<sequence length="167" mass="18724">MSHSYHANQYESGYNSTRVKNWEITKDQEFTSRIPEAHEGSTQFLADNRGYLLPKAPRSEKTPWGSFMGTWELPARLPPADINPTARRPEAAQKLRDLIENSSIRQSNISHLPDSYRPIKTCLDVPQSTAFLSRCKSLRGREGVSGLNPSPQLPPQPLPPQPPSPHA</sequence>
<dbReference type="InterPro" id="IPR038797">
    <property type="entry name" value="Fltp"/>
</dbReference>
<feature type="compositionally biased region" description="Pro residues" evidence="5">
    <location>
        <begin position="151"/>
        <end position="167"/>
    </location>
</feature>
<dbReference type="EMBL" id="JW879446">
    <property type="protein sequence ID" value="AFP11963.1"/>
    <property type="molecule type" value="mRNA"/>
</dbReference>
<proteinExistence type="evidence at transcript level"/>
<protein>
    <recommendedName>
        <fullName evidence="2">Protein Flattop</fullName>
    </recommendedName>
    <alternativeName>
        <fullName evidence="3">Cilia- and flagella-associated protein 126</fullName>
    </alternativeName>
</protein>
<reference evidence="6" key="1">
    <citation type="journal article" date="2014" name="Nature">
        <title>Elephant shark genome provides unique insights into gnathostome evolution.</title>
        <authorList>
            <consortium name="International Elephant Shark Genome Sequencing Consortium"/>
            <person name="Venkatesh B."/>
            <person name="Lee A.P."/>
            <person name="Ravi V."/>
            <person name="Maurya A.K."/>
            <person name="Lian M.M."/>
            <person name="Swann J.B."/>
            <person name="Ohta Y."/>
            <person name="Flajnik M.F."/>
            <person name="Sutoh Y."/>
            <person name="Kasahara M."/>
            <person name="Hoon S."/>
            <person name="Gangu V."/>
            <person name="Roy S.W."/>
            <person name="Irimia M."/>
            <person name="Korzh V."/>
            <person name="Kondrychyn I."/>
            <person name="Lim Z.W."/>
            <person name="Tay B.H."/>
            <person name="Tohari S."/>
            <person name="Kong K.W."/>
            <person name="Ho S."/>
            <person name="Lorente-Galdos B."/>
            <person name="Quilez J."/>
            <person name="Marques-Bonet T."/>
            <person name="Raney B.J."/>
            <person name="Ingham P.W."/>
            <person name="Tay A."/>
            <person name="Hillier L.W."/>
            <person name="Minx P."/>
            <person name="Boehm T."/>
            <person name="Wilson R.K."/>
            <person name="Brenner S."/>
            <person name="Warren W.C."/>
        </authorList>
    </citation>
    <scope>NUCLEOTIDE SEQUENCE</scope>
    <source>
        <tissue evidence="6">Brain</tissue>
    </source>
</reference>
<dbReference type="PANTHER" id="PTHR34639:SF1">
    <property type="entry name" value="PROTEIN FLATTOP"/>
    <property type="match status" value="1"/>
</dbReference>
<dbReference type="PANTHER" id="PTHR34639">
    <property type="entry name" value="PROTEIN FLATTOP"/>
    <property type="match status" value="1"/>
</dbReference>
<feature type="region of interest" description="Disordered" evidence="5">
    <location>
        <begin position="140"/>
        <end position="167"/>
    </location>
</feature>
<dbReference type="AlphaFoldDB" id="V9LGD0"/>
<name>V9LGD0_CALMI</name>
<evidence type="ECO:0000256" key="2">
    <source>
        <dbReference type="ARBA" id="ARBA00019181"/>
    </source>
</evidence>
<dbReference type="Pfam" id="PF22611">
    <property type="entry name" value="CFAP126"/>
    <property type="match status" value="1"/>
</dbReference>
<evidence type="ECO:0000256" key="5">
    <source>
        <dbReference type="SAM" id="MobiDB-lite"/>
    </source>
</evidence>
<dbReference type="GO" id="GO:0044782">
    <property type="term" value="P:cilium organization"/>
    <property type="evidence" value="ECO:0007669"/>
    <property type="project" value="TreeGrafter"/>
</dbReference>
<comment type="function">
    <text evidence="4">Microtubule inner protein (MIP) part of the dynein-decorated doublet microtubules (DMTs) in cilia axoneme. Acts as a regulator of cilium basal body docking and positioning in mono- and multiciliated cells. Regulates basal body docking and cilia formation in multiciliated lung cells. Regulates kinocilium positioning and stereocilia bundle morphogenesis in the inner ear.</text>
</comment>
<comment type="similarity">
    <text evidence="1">Belongs to the Flattop family.</text>
</comment>
<evidence type="ECO:0000256" key="3">
    <source>
        <dbReference type="ARBA" id="ARBA00033306"/>
    </source>
</evidence>
<evidence type="ECO:0000313" key="6">
    <source>
        <dbReference type="EMBL" id="AFP11963.1"/>
    </source>
</evidence>
<evidence type="ECO:0000256" key="1">
    <source>
        <dbReference type="ARBA" id="ARBA00009887"/>
    </source>
</evidence>
<organism evidence="6">
    <name type="scientific">Callorhinchus milii</name>
    <name type="common">Ghost shark</name>
    <dbReference type="NCBI Taxonomy" id="7868"/>
    <lineage>
        <taxon>Eukaryota</taxon>
        <taxon>Metazoa</taxon>
        <taxon>Chordata</taxon>
        <taxon>Craniata</taxon>
        <taxon>Vertebrata</taxon>
        <taxon>Chondrichthyes</taxon>
        <taxon>Holocephali</taxon>
        <taxon>Chimaeriformes</taxon>
        <taxon>Callorhinchidae</taxon>
        <taxon>Callorhinchus</taxon>
    </lineage>
</organism>